<feature type="region of interest" description="Disordered" evidence="1">
    <location>
        <begin position="380"/>
        <end position="400"/>
    </location>
</feature>
<feature type="region of interest" description="Disordered" evidence="1">
    <location>
        <begin position="258"/>
        <end position="295"/>
    </location>
</feature>
<organism evidence="2 3">
    <name type="scientific">Pogonophryne albipinna</name>
    <dbReference type="NCBI Taxonomy" id="1090488"/>
    <lineage>
        <taxon>Eukaryota</taxon>
        <taxon>Metazoa</taxon>
        <taxon>Chordata</taxon>
        <taxon>Craniata</taxon>
        <taxon>Vertebrata</taxon>
        <taxon>Euteleostomi</taxon>
        <taxon>Actinopterygii</taxon>
        <taxon>Neopterygii</taxon>
        <taxon>Teleostei</taxon>
        <taxon>Neoteleostei</taxon>
        <taxon>Acanthomorphata</taxon>
        <taxon>Eupercaria</taxon>
        <taxon>Perciformes</taxon>
        <taxon>Notothenioidei</taxon>
        <taxon>Pogonophryne</taxon>
    </lineage>
</organism>
<feature type="compositionally biased region" description="Low complexity" evidence="1">
    <location>
        <begin position="391"/>
        <end position="400"/>
    </location>
</feature>
<feature type="compositionally biased region" description="Basic and acidic residues" evidence="1">
    <location>
        <begin position="189"/>
        <end position="201"/>
    </location>
</feature>
<feature type="region of interest" description="Disordered" evidence="1">
    <location>
        <begin position="224"/>
        <end position="246"/>
    </location>
</feature>
<dbReference type="Proteomes" id="UP001219934">
    <property type="component" value="Unassembled WGS sequence"/>
</dbReference>
<proteinExistence type="predicted"/>
<evidence type="ECO:0000256" key="1">
    <source>
        <dbReference type="SAM" id="MobiDB-lite"/>
    </source>
</evidence>
<feature type="region of interest" description="Disordered" evidence="1">
    <location>
        <begin position="189"/>
        <end position="209"/>
    </location>
</feature>
<protein>
    <submittedName>
        <fullName evidence="2">Uncharacterized protein</fullName>
    </submittedName>
</protein>
<dbReference type="AlphaFoldDB" id="A0AAD6BVB5"/>
<comment type="caution">
    <text evidence="2">The sequence shown here is derived from an EMBL/GenBank/DDBJ whole genome shotgun (WGS) entry which is preliminary data.</text>
</comment>
<keyword evidence="3" id="KW-1185">Reference proteome</keyword>
<feature type="compositionally biased region" description="Polar residues" evidence="1">
    <location>
        <begin position="131"/>
        <end position="143"/>
    </location>
</feature>
<feature type="compositionally biased region" description="Low complexity" evidence="1">
    <location>
        <begin position="264"/>
        <end position="278"/>
    </location>
</feature>
<sequence length="428" mass="45936">MIVIFSPTAAGIHHRLPSQVISPKLGGGTLLRFNQPTEAAQLKETFQSGLPSAFSLPLTGMSNSTETLSEAMLQNPGRMEEKLNQQEVEWQQVQENLNRHNIKRLSKENSRAPHQSIAERKATGAEMEETGNGQMEMQSAETATSIVPHSCLTSATIEKLINTVIPGKDPVHITSIQMDRDTLQDGISTRDGREQEGDLCHKSGPGLMSEWPRRKAREEVWSGDASLQQTSVLGPGDGCGTKPEGNANKIKGAMADCYKERPDSGGSSLSSMSHLQSSRGTRSTSVLPQNSTHPQLDIKPLCSQAARCPPEKTIFEGLFGCAEMDESGGLQGFTTEVETAAASIQHSGLGSLCSDVRCVLVHDEDERGAVSLDVTLANARGRGHPESVTKAASPSAHASNSSPQAEVWKLTFSCSSEAAFLIKHLSNV</sequence>
<gene>
    <name evidence="2" type="ORF">JOQ06_021145</name>
</gene>
<feature type="compositionally biased region" description="Basic and acidic residues" evidence="1">
    <location>
        <begin position="106"/>
        <end position="123"/>
    </location>
</feature>
<accession>A0AAD6BVB5</accession>
<dbReference type="EMBL" id="JAPTMU010000001">
    <property type="protein sequence ID" value="KAJ4949636.1"/>
    <property type="molecule type" value="Genomic_DNA"/>
</dbReference>
<reference evidence="2" key="1">
    <citation type="submission" date="2022-11" db="EMBL/GenBank/DDBJ databases">
        <title>Chromosome-level genome of Pogonophryne albipinna.</title>
        <authorList>
            <person name="Jo E."/>
        </authorList>
    </citation>
    <scope>NUCLEOTIDE SEQUENCE</scope>
    <source>
        <strain evidence="2">SGF0006</strain>
        <tissue evidence="2">Muscle</tissue>
    </source>
</reference>
<feature type="compositionally biased region" description="Polar residues" evidence="1">
    <location>
        <begin position="279"/>
        <end position="294"/>
    </location>
</feature>
<evidence type="ECO:0000313" key="2">
    <source>
        <dbReference type="EMBL" id="KAJ4949636.1"/>
    </source>
</evidence>
<feature type="region of interest" description="Disordered" evidence="1">
    <location>
        <begin position="106"/>
        <end position="143"/>
    </location>
</feature>
<evidence type="ECO:0000313" key="3">
    <source>
        <dbReference type="Proteomes" id="UP001219934"/>
    </source>
</evidence>
<name>A0AAD6BVB5_9TELE</name>